<dbReference type="InterPro" id="IPR036188">
    <property type="entry name" value="FAD/NAD-bd_sf"/>
</dbReference>
<dbReference type="InterPro" id="IPR002938">
    <property type="entry name" value="FAD-bd"/>
</dbReference>
<dbReference type="PRINTS" id="PR00420">
    <property type="entry name" value="RNGMNOXGNASE"/>
</dbReference>
<dbReference type="PANTHER" id="PTHR45934">
    <property type="entry name" value="FAD/NAD(P)-BINDING OXIDOREDUCTASE FAMILY PROTEIN"/>
    <property type="match status" value="1"/>
</dbReference>
<reference evidence="6 7" key="1">
    <citation type="submission" date="2019-04" db="EMBL/GenBank/DDBJ databases">
        <title>An improved genome assembly and genetic linkage map for asparagus bean, Vigna unguiculata ssp. sesquipedialis.</title>
        <authorList>
            <person name="Xia Q."/>
            <person name="Zhang R."/>
            <person name="Dong Y."/>
        </authorList>
    </citation>
    <scope>NUCLEOTIDE SEQUENCE [LARGE SCALE GENOMIC DNA]</scope>
    <source>
        <tissue evidence="6">Leaf</tissue>
    </source>
</reference>
<evidence type="ECO:0000256" key="2">
    <source>
        <dbReference type="ARBA" id="ARBA00023033"/>
    </source>
</evidence>
<evidence type="ECO:0000256" key="3">
    <source>
        <dbReference type="ARBA" id="ARBA00024018"/>
    </source>
</evidence>
<feature type="domain" description="FAD-binding" evidence="5">
    <location>
        <begin position="8"/>
        <end position="330"/>
    </location>
</feature>
<feature type="domain" description="FAD-binding" evidence="5">
    <location>
        <begin position="479"/>
        <end position="800"/>
    </location>
</feature>
<evidence type="ECO:0000256" key="1">
    <source>
        <dbReference type="ARBA" id="ARBA00023002"/>
    </source>
</evidence>
<proteinExistence type="inferred from homology"/>
<accession>A0A4D6N839</accession>
<evidence type="ECO:0000313" key="6">
    <source>
        <dbReference type="EMBL" id="QCE08709.1"/>
    </source>
</evidence>
<dbReference type="Pfam" id="PF01494">
    <property type="entry name" value="FAD_binding_3"/>
    <property type="match status" value="2"/>
</dbReference>
<keyword evidence="7" id="KW-1185">Reference proteome</keyword>
<dbReference type="PANTHER" id="PTHR45934:SF20">
    <property type="entry name" value="MONOOXYGENASE 2-RELATED"/>
    <property type="match status" value="1"/>
</dbReference>
<protein>
    <submittedName>
        <fullName evidence="6">Flavoprotein monooxygenase</fullName>
    </submittedName>
</protein>
<evidence type="ECO:0000259" key="5">
    <source>
        <dbReference type="Pfam" id="PF01494"/>
    </source>
</evidence>
<keyword evidence="1" id="KW-0560">Oxidoreductase</keyword>
<dbReference type="Proteomes" id="UP000501690">
    <property type="component" value="Linkage Group LG9"/>
</dbReference>
<dbReference type="InterPro" id="IPR044560">
    <property type="entry name" value="MOase"/>
</dbReference>
<name>A0A4D6N839_VIGUN</name>
<feature type="coiled-coil region" evidence="4">
    <location>
        <begin position="320"/>
        <end position="354"/>
    </location>
</feature>
<dbReference type="AlphaFoldDB" id="A0A4D6N839"/>
<comment type="similarity">
    <text evidence="3">Belongs to the 3-hydroxybenzoate 6-hydroxylase family.</text>
</comment>
<dbReference type="GO" id="GO:0004497">
    <property type="term" value="F:monooxygenase activity"/>
    <property type="evidence" value="ECO:0007669"/>
    <property type="project" value="UniProtKB-KW"/>
</dbReference>
<keyword evidence="2 6" id="KW-0503">Monooxygenase</keyword>
<gene>
    <name evidence="6" type="ORF">DEO72_LG9g3738</name>
</gene>
<keyword evidence="4" id="KW-0175">Coiled coil</keyword>
<dbReference type="GO" id="GO:0071949">
    <property type="term" value="F:FAD binding"/>
    <property type="evidence" value="ECO:0007669"/>
    <property type="project" value="InterPro"/>
</dbReference>
<evidence type="ECO:0000313" key="7">
    <source>
        <dbReference type="Proteomes" id="UP000501690"/>
    </source>
</evidence>
<dbReference type="Gene3D" id="3.50.50.60">
    <property type="entry name" value="FAD/NAD(P)-binding domain"/>
    <property type="match status" value="2"/>
</dbReference>
<dbReference type="EMBL" id="CP039353">
    <property type="protein sequence ID" value="QCE08709.1"/>
    <property type="molecule type" value="Genomic_DNA"/>
</dbReference>
<organism evidence="6 7">
    <name type="scientific">Vigna unguiculata</name>
    <name type="common">Cowpea</name>
    <dbReference type="NCBI Taxonomy" id="3917"/>
    <lineage>
        <taxon>Eukaryota</taxon>
        <taxon>Viridiplantae</taxon>
        <taxon>Streptophyta</taxon>
        <taxon>Embryophyta</taxon>
        <taxon>Tracheophyta</taxon>
        <taxon>Spermatophyta</taxon>
        <taxon>Magnoliopsida</taxon>
        <taxon>eudicotyledons</taxon>
        <taxon>Gunneridae</taxon>
        <taxon>Pentapetalae</taxon>
        <taxon>rosids</taxon>
        <taxon>fabids</taxon>
        <taxon>Fabales</taxon>
        <taxon>Fabaceae</taxon>
        <taxon>Papilionoideae</taxon>
        <taxon>50 kb inversion clade</taxon>
        <taxon>NPAAA clade</taxon>
        <taxon>indigoferoid/millettioid clade</taxon>
        <taxon>Phaseoleae</taxon>
        <taxon>Vigna</taxon>
    </lineage>
</organism>
<sequence>MERELVEDIVIVGAGIAGLTTSLGLHRLGISSLVLESSDSLRVTGFALSIWQNAWKALDAVGVGDILRHQHLQLNGIVTTSLVTGQQTAAIPFRATGNQKDIEIRCVKRKSLLEALVNELPRGTIRYSSKVVGIEESGFYKILHLADGTSIKTKVLIGCDGVNSMVAKWLGFKKASFTGRYAIRGCAEVDNSHRLEPNFMQYFGKGFRAGVIPCDEEAVYWFFTWTPTSQEKELEENPAKLKQYVLKKLENMPSDVRQYIEKTEEDAFLLAPLRYRNPWEVMMGNVSRGNVCVGGDAFHPMTPDLGQGGCCALEDGVVLARCLAEAFSKENEEEEEEEEEQKKIEESLKKYAKERRWRSINVTATAYVVGSIQQAESNVVSFLRDKILASFLAIQLFKMSATYTRTRNPLHTRFHQYAIRTRISQNLSWLTSPNSYLHLTTIFSSSMFESTCIETKIKKQRRNQDKKREPEPLSMVENIVIVGAGIAGLATSLALHRLGVRSLVLEYSDSLRVTGFGLTTWTNAWKALDALGVGDILRNQHLQLQRNVTTSLSMGQQTSNLSLIGTGKHGDGEVRCVRRQLMIEALGNELPSGTIRFSSKVVAIQESGFFKIVHLADGTTIKTKVLVGCDGINSVVAKWLGFKEASFTGRYVIRGDIKLTNKHGLQPNFMHFFGEGFRSGVLPCDDKTVYWFFTWTPTTEEKELVNNPAKMKRLVLNKFEKMPSDIRCFIEKTETEDILTSPLRYRHQWELVLGNISKGNVCVVGDAFHPMAPDLGQGGCCSLEDGIVLGRYLAQAFCKKGESEEQYKEIEASLRKYAKERRWRSIDISVTSYVLGLLLQGDLKLVAHVRDKVLPHFLAELLLKKSDFDCGKLNNSD</sequence>
<evidence type="ECO:0000256" key="4">
    <source>
        <dbReference type="SAM" id="Coils"/>
    </source>
</evidence>
<dbReference type="SUPFAM" id="SSF51905">
    <property type="entry name" value="FAD/NAD(P)-binding domain"/>
    <property type="match status" value="2"/>
</dbReference>